<evidence type="ECO:0000313" key="10">
    <source>
        <dbReference type="Proteomes" id="UP001321749"/>
    </source>
</evidence>
<dbReference type="PANTHER" id="PTHR23504:SF6">
    <property type="entry name" value="MULTIDRUG TRANSPORTER, PUTATIVE (AFU_ORTHOLOGUE AFUA_4G08740)-RELATED"/>
    <property type="match status" value="1"/>
</dbReference>
<dbReference type="PANTHER" id="PTHR23504">
    <property type="entry name" value="MAJOR FACILITATOR SUPERFAMILY DOMAIN-CONTAINING PROTEIN 10"/>
    <property type="match status" value="1"/>
</dbReference>
<keyword evidence="10" id="KW-1185">Reference proteome</keyword>
<feature type="region of interest" description="Disordered" evidence="6">
    <location>
        <begin position="25"/>
        <end position="44"/>
    </location>
</feature>
<reference evidence="9" key="1">
    <citation type="journal article" date="2023" name="Mol. Phylogenet. Evol.">
        <title>Genome-scale phylogeny and comparative genomics of the fungal order Sordariales.</title>
        <authorList>
            <person name="Hensen N."/>
            <person name="Bonometti L."/>
            <person name="Westerberg I."/>
            <person name="Brannstrom I.O."/>
            <person name="Guillou S."/>
            <person name="Cros-Aarteil S."/>
            <person name="Calhoun S."/>
            <person name="Haridas S."/>
            <person name="Kuo A."/>
            <person name="Mondo S."/>
            <person name="Pangilinan J."/>
            <person name="Riley R."/>
            <person name="LaButti K."/>
            <person name="Andreopoulos B."/>
            <person name="Lipzen A."/>
            <person name="Chen C."/>
            <person name="Yan M."/>
            <person name="Daum C."/>
            <person name="Ng V."/>
            <person name="Clum A."/>
            <person name="Steindorff A."/>
            <person name="Ohm R.A."/>
            <person name="Martin F."/>
            <person name="Silar P."/>
            <person name="Natvig D.O."/>
            <person name="Lalanne C."/>
            <person name="Gautier V."/>
            <person name="Ament-Velasquez S.L."/>
            <person name="Kruys A."/>
            <person name="Hutchinson M.I."/>
            <person name="Powell A.J."/>
            <person name="Barry K."/>
            <person name="Miller A.N."/>
            <person name="Grigoriev I.V."/>
            <person name="Debuchy R."/>
            <person name="Gladieux P."/>
            <person name="Hiltunen Thoren M."/>
            <person name="Johannesson H."/>
        </authorList>
    </citation>
    <scope>NUCLEOTIDE SEQUENCE</scope>
    <source>
        <strain evidence="9">PSN324</strain>
    </source>
</reference>
<protein>
    <submittedName>
        <fullName evidence="9">MFS general substrate transporter</fullName>
    </submittedName>
</protein>
<feature type="transmembrane region" description="Helical" evidence="7">
    <location>
        <begin position="229"/>
        <end position="253"/>
    </location>
</feature>
<evidence type="ECO:0000256" key="3">
    <source>
        <dbReference type="ARBA" id="ARBA00022692"/>
    </source>
</evidence>
<feature type="transmembrane region" description="Helical" evidence="7">
    <location>
        <begin position="342"/>
        <end position="366"/>
    </location>
</feature>
<keyword evidence="5 7" id="KW-0472">Membrane</keyword>
<dbReference type="SUPFAM" id="SSF103473">
    <property type="entry name" value="MFS general substrate transporter"/>
    <property type="match status" value="1"/>
</dbReference>
<evidence type="ECO:0000256" key="2">
    <source>
        <dbReference type="ARBA" id="ARBA00022448"/>
    </source>
</evidence>
<accession>A0AAV9I1A8</accession>
<evidence type="ECO:0000313" key="9">
    <source>
        <dbReference type="EMBL" id="KAK4466463.1"/>
    </source>
</evidence>
<dbReference type="PROSITE" id="PS50850">
    <property type="entry name" value="MFS"/>
    <property type="match status" value="1"/>
</dbReference>
<reference evidence="9" key="2">
    <citation type="submission" date="2023-06" db="EMBL/GenBank/DDBJ databases">
        <authorList>
            <consortium name="Lawrence Berkeley National Laboratory"/>
            <person name="Mondo S.J."/>
            <person name="Hensen N."/>
            <person name="Bonometti L."/>
            <person name="Westerberg I."/>
            <person name="Brannstrom I.O."/>
            <person name="Guillou S."/>
            <person name="Cros-Aarteil S."/>
            <person name="Calhoun S."/>
            <person name="Haridas S."/>
            <person name="Kuo A."/>
            <person name="Pangilinan J."/>
            <person name="Riley R."/>
            <person name="Labutti K."/>
            <person name="Andreopoulos B."/>
            <person name="Lipzen A."/>
            <person name="Chen C."/>
            <person name="Yanf M."/>
            <person name="Daum C."/>
            <person name="Ng V."/>
            <person name="Clum A."/>
            <person name="Steindorff A."/>
            <person name="Ohm R."/>
            <person name="Martin F."/>
            <person name="Silar P."/>
            <person name="Natvig D."/>
            <person name="Lalanne C."/>
            <person name="Gautier V."/>
            <person name="Ament-Velasquez S.L."/>
            <person name="Kruys A."/>
            <person name="Hutchinson M.I."/>
            <person name="Powell A.J."/>
            <person name="Barry K."/>
            <person name="Miller A.N."/>
            <person name="Grigoriev I.V."/>
            <person name="Debuchy R."/>
            <person name="Gladieux P."/>
            <person name="Thoren M.H."/>
            <person name="Johannesson H."/>
        </authorList>
    </citation>
    <scope>NUCLEOTIDE SEQUENCE</scope>
    <source>
        <strain evidence="9">PSN324</strain>
    </source>
</reference>
<proteinExistence type="predicted"/>
<dbReference type="Gene3D" id="1.20.1250.20">
    <property type="entry name" value="MFS general substrate transporter like domains"/>
    <property type="match status" value="1"/>
</dbReference>
<dbReference type="CDD" id="cd17330">
    <property type="entry name" value="MFS_SLC46_TetA_like"/>
    <property type="match status" value="1"/>
</dbReference>
<dbReference type="EMBL" id="MU864931">
    <property type="protein sequence ID" value="KAK4466463.1"/>
    <property type="molecule type" value="Genomic_DNA"/>
</dbReference>
<dbReference type="Pfam" id="PF07690">
    <property type="entry name" value="MFS_1"/>
    <property type="match status" value="1"/>
</dbReference>
<dbReference type="InterPro" id="IPR020846">
    <property type="entry name" value="MFS_dom"/>
</dbReference>
<evidence type="ECO:0000256" key="5">
    <source>
        <dbReference type="ARBA" id="ARBA00023136"/>
    </source>
</evidence>
<evidence type="ECO:0000256" key="7">
    <source>
        <dbReference type="SAM" id="Phobius"/>
    </source>
</evidence>
<dbReference type="AlphaFoldDB" id="A0AAV9I1A8"/>
<comment type="caution">
    <text evidence="9">The sequence shown here is derived from an EMBL/GenBank/DDBJ whole genome shotgun (WGS) entry which is preliminary data.</text>
</comment>
<evidence type="ECO:0000256" key="6">
    <source>
        <dbReference type="SAM" id="MobiDB-lite"/>
    </source>
</evidence>
<dbReference type="Proteomes" id="UP001321749">
    <property type="component" value="Unassembled WGS sequence"/>
</dbReference>
<evidence type="ECO:0000256" key="4">
    <source>
        <dbReference type="ARBA" id="ARBA00022989"/>
    </source>
</evidence>
<dbReference type="GO" id="GO:0022857">
    <property type="term" value="F:transmembrane transporter activity"/>
    <property type="evidence" value="ECO:0007669"/>
    <property type="project" value="InterPro"/>
</dbReference>
<name>A0AAV9I1A8_9PEZI</name>
<dbReference type="InterPro" id="IPR011701">
    <property type="entry name" value="MFS"/>
</dbReference>
<feature type="transmembrane region" description="Helical" evidence="7">
    <location>
        <begin position="186"/>
        <end position="209"/>
    </location>
</feature>
<feature type="transmembrane region" description="Helical" evidence="7">
    <location>
        <begin position="462"/>
        <end position="482"/>
    </location>
</feature>
<sequence>MSSLTRGTSALVRGDEVDTVATATISTQTSTSSSTQRKRNETSKVTWGDLPRKDQLIAITLTRLSEPLAQTSLQSYMFYQLKWFDPNLEDAVIARQAGILQASFAAAQCLTGMMWGRIADSRYFGRKTVLLIGLSGTMISSLGFGFSTSFLQALVFRFIGGITNGNVGVLRTMISETVQEKKYQSRAFLLLPMTFNIGTIIGPILGGLLSDPAGSYPHLFGHVEFFKHYPYAAPNILWACFLLCAMLNVSLVLEETLDSRRGKYDRGLEIGRKLKRWFSRNKPRVKYTQLPTEDPLTLPSETLTTLSNSACSTRLEPPVRTKNGRRRYTQRLPFRRIFTQNVVCTLLTSFLLGFHVGTFNSLWFVFLSTPVHDPSKSFPQNLPFMFTGGLGLHPREVGMAVAILGSIGIIVQLTVYPWLSDRLGTVRSWRIFLMFFPFSYFIMPYLSVVPSSSPAPAPKDGILVWVAIAAVFGFYVTGRTFALPAQTILVNNCTPHPSVLGTVHGIASSVNSFARAIGPVTGGFFYGLGLVKGVVGAVFWGLSGVATCGLVASLFVHEGNGHETRLEGDDDDE</sequence>
<keyword evidence="3 7" id="KW-0812">Transmembrane</keyword>
<keyword evidence="2" id="KW-0813">Transport</keyword>
<feature type="domain" description="Major facilitator superfamily (MFS) profile" evidence="8">
    <location>
        <begin position="55"/>
        <end position="561"/>
    </location>
</feature>
<feature type="transmembrane region" description="Helical" evidence="7">
    <location>
        <begin position="431"/>
        <end position="450"/>
    </location>
</feature>
<organism evidence="9 10">
    <name type="scientific">Cladorrhinum samala</name>
    <dbReference type="NCBI Taxonomy" id="585594"/>
    <lineage>
        <taxon>Eukaryota</taxon>
        <taxon>Fungi</taxon>
        <taxon>Dikarya</taxon>
        <taxon>Ascomycota</taxon>
        <taxon>Pezizomycotina</taxon>
        <taxon>Sordariomycetes</taxon>
        <taxon>Sordariomycetidae</taxon>
        <taxon>Sordariales</taxon>
        <taxon>Podosporaceae</taxon>
        <taxon>Cladorrhinum</taxon>
    </lineage>
</organism>
<feature type="transmembrane region" description="Helical" evidence="7">
    <location>
        <begin position="154"/>
        <end position="174"/>
    </location>
</feature>
<feature type="transmembrane region" description="Helical" evidence="7">
    <location>
        <begin position="397"/>
        <end position="419"/>
    </location>
</feature>
<evidence type="ECO:0000259" key="8">
    <source>
        <dbReference type="PROSITE" id="PS50850"/>
    </source>
</evidence>
<keyword evidence="4 7" id="KW-1133">Transmembrane helix</keyword>
<evidence type="ECO:0000256" key="1">
    <source>
        <dbReference type="ARBA" id="ARBA00004141"/>
    </source>
</evidence>
<comment type="subcellular location">
    <subcellularLocation>
        <location evidence="1">Membrane</location>
        <topology evidence="1">Multi-pass membrane protein</topology>
    </subcellularLocation>
</comment>
<feature type="compositionally biased region" description="Low complexity" evidence="6">
    <location>
        <begin position="25"/>
        <end position="35"/>
    </location>
</feature>
<dbReference type="InterPro" id="IPR036259">
    <property type="entry name" value="MFS_trans_sf"/>
</dbReference>
<feature type="transmembrane region" description="Helical" evidence="7">
    <location>
        <begin position="129"/>
        <end position="148"/>
    </location>
</feature>
<gene>
    <name evidence="9" type="ORF">QBC42DRAFT_293281</name>
</gene>
<dbReference type="GO" id="GO:0016020">
    <property type="term" value="C:membrane"/>
    <property type="evidence" value="ECO:0007669"/>
    <property type="project" value="UniProtKB-SubCell"/>
</dbReference>
<feature type="transmembrane region" description="Helical" evidence="7">
    <location>
        <begin position="537"/>
        <end position="556"/>
    </location>
</feature>